<dbReference type="PANTHER" id="PTHR23537:SF1">
    <property type="entry name" value="SUGAR TRANSPORTER"/>
    <property type="match status" value="1"/>
</dbReference>
<keyword evidence="3 5" id="KW-1133">Transmembrane helix</keyword>
<evidence type="ECO:0000256" key="4">
    <source>
        <dbReference type="ARBA" id="ARBA00023136"/>
    </source>
</evidence>
<dbReference type="GO" id="GO:0022857">
    <property type="term" value="F:transmembrane transporter activity"/>
    <property type="evidence" value="ECO:0007669"/>
    <property type="project" value="InterPro"/>
</dbReference>
<feature type="transmembrane region" description="Helical" evidence="5">
    <location>
        <begin position="206"/>
        <end position="225"/>
    </location>
</feature>
<feature type="transmembrane region" description="Helical" evidence="5">
    <location>
        <begin position="75"/>
        <end position="96"/>
    </location>
</feature>
<gene>
    <name evidence="6" type="ORF">H3H51_02485</name>
</gene>
<feature type="transmembrane region" description="Helical" evidence="5">
    <location>
        <begin position="352"/>
        <end position="370"/>
    </location>
</feature>
<accession>A0A7W4LIL6</accession>
<dbReference type="Proteomes" id="UP000542720">
    <property type="component" value="Unassembled WGS sequence"/>
</dbReference>
<evidence type="ECO:0000313" key="6">
    <source>
        <dbReference type="EMBL" id="MBB2493868.1"/>
    </source>
</evidence>
<reference evidence="6 7" key="1">
    <citation type="submission" date="2020-08" db="EMBL/GenBank/DDBJ databases">
        <authorList>
            <person name="Kim C.M."/>
        </authorList>
    </citation>
    <scope>NUCLEOTIDE SEQUENCE [LARGE SCALE GENOMIC DNA]</scope>
    <source>
        <strain evidence="6 7">UL070</strain>
    </source>
</reference>
<proteinExistence type="predicted"/>
<dbReference type="CDD" id="cd06180">
    <property type="entry name" value="MFS_YjiJ"/>
    <property type="match status" value="1"/>
</dbReference>
<evidence type="ECO:0000256" key="2">
    <source>
        <dbReference type="ARBA" id="ARBA00022692"/>
    </source>
</evidence>
<dbReference type="GO" id="GO:0005886">
    <property type="term" value="C:plasma membrane"/>
    <property type="evidence" value="ECO:0007669"/>
    <property type="project" value="TreeGrafter"/>
</dbReference>
<dbReference type="AlphaFoldDB" id="A0A7W4LIL6"/>
<evidence type="ECO:0000256" key="5">
    <source>
        <dbReference type="SAM" id="Phobius"/>
    </source>
</evidence>
<feature type="transmembrane region" description="Helical" evidence="5">
    <location>
        <begin position="237"/>
        <end position="257"/>
    </location>
</feature>
<dbReference type="PRINTS" id="PR01035">
    <property type="entry name" value="TCRTETA"/>
</dbReference>
<comment type="caution">
    <text evidence="6">The sequence shown here is derived from an EMBL/GenBank/DDBJ whole genome shotgun (WGS) entry which is preliminary data.</text>
</comment>
<feature type="transmembrane region" description="Helical" evidence="5">
    <location>
        <begin position="269"/>
        <end position="288"/>
    </location>
</feature>
<dbReference type="EMBL" id="JACJUD010000001">
    <property type="protein sequence ID" value="MBB2493868.1"/>
    <property type="molecule type" value="Genomic_DNA"/>
</dbReference>
<keyword evidence="2 5" id="KW-0812">Transmembrane</keyword>
<organism evidence="6 7">
    <name type="scientific">Aquipseudomonas ullengensis</name>
    <dbReference type="NCBI Taxonomy" id="2759166"/>
    <lineage>
        <taxon>Bacteria</taxon>
        <taxon>Pseudomonadati</taxon>
        <taxon>Pseudomonadota</taxon>
        <taxon>Gammaproteobacteria</taxon>
        <taxon>Pseudomonadales</taxon>
        <taxon>Pseudomonadaceae</taxon>
        <taxon>Aquipseudomonas</taxon>
    </lineage>
</organism>
<evidence type="ECO:0000313" key="7">
    <source>
        <dbReference type="Proteomes" id="UP000542720"/>
    </source>
</evidence>
<sequence>MLRTLAAPLAAALLLAIGMGFGRFAFTGLYPLMLDDGLLSLHSGSLAASANYAGYLIGALLLARSTDDQASRLCQWALAGTLLSLAAMACISQAWLIVLTRFAAGLFSAMALVGASLWLLHAGGQARRAPLLFAGVGLGILLSAQLIAAGHAAGLHSQALWLILALGALMLGVPAWLQLRRQPAPSAAHDAPAANAPDRLGARRLVLIYGLAGFGYIVTATYLPLLLQGSLGAIDPLQIWAAFGLGAIPSCFLWHALQQRLGTPRSLALNLLTQALGVVLPVFSHAPWACLGSAVLVGATFMGTVTIAMPAARTYASRVRFNLLATMTAAYGLGQIIGPLLATVLFSYNHSFNPALLVATAALVAGAALCRPRREPAT</sequence>
<comment type="subcellular location">
    <subcellularLocation>
        <location evidence="1">Membrane</location>
        <topology evidence="1">Multi-pass membrane protein</topology>
    </subcellularLocation>
</comment>
<feature type="transmembrane region" description="Helical" evidence="5">
    <location>
        <begin position="324"/>
        <end position="346"/>
    </location>
</feature>
<dbReference type="PANTHER" id="PTHR23537">
    <property type="match status" value="1"/>
</dbReference>
<feature type="transmembrane region" description="Helical" evidence="5">
    <location>
        <begin position="44"/>
        <end position="63"/>
    </location>
</feature>
<dbReference type="InterPro" id="IPR001958">
    <property type="entry name" value="Tet-R_TetA/multi-R_MdtG-like"/>
</dbReference>
<dbReference type="Gene3D" id="1.20.1250.20">
    <property type="entry name" value="MFS general substrate transporter like domains"/>
    <property type="match status" value="2"/>
</dbReference>
<dbReference type="SUPFAM" id="SSF103473">
    <property type="entry name" value="MFS general substrate transporter"/>
    <property type="match status" value="1"/>
</dbReference>
<evidence type="ECO:0000256" key="3">
    <source>
        <dbReference type="ARBA" id="ARBA00022989"/>
    </source>
</evidence>
<name>A0A7W4LIL6_9GAMM</name>
<protein>
    <submittedName>
        <fullName evidence="6">YbfB/YjiJ family MFS transporter</fullName>
    </submittedName>
</protein>
<dbReference type="InterPro" id="IPR010645">
    <property type="entry name" value="MFS_4"/>
</dbReference>
<keyword evidence="7" id="KW-1185">Reference proteome</keyword>
<feature type="transmembrane region" description="Helical" evidence="5">
    <location>
        <begin position="294"/>
        <end position="312"/>
    </location>
</feature>
<feature type="transmembrane region" description="Helical" evidence="5">
    <location>
        <begin position="159"/>
        <end position="177"/>
    </location>
</feature>
<keyword evidence="4 5" id="KW-0472">Membrane</keyword>
<dbReference type="Pfam" id="PF06779">
    <property type="entry name" value="MFS_4"/>
    <property type="match status" value="1"/>
</dbReference>
<dbReference type="InterPro" id="IPR036259">
    <property type="entry name" value="MFS_trans_sf"/>
</dbReference>
<evidence type="ECO:0000256" key="1">
    <source>
        <dbReference type="ARBA" id="ARBA00004141"/>
    </source>
</evidence>
<feature type="transmembrane region" description="Helical" evidence="5">
    <location>
        <begin position="102"/>
        <end position="120"/>
    </location>
</feature>
<dbReference type="RefSeq" id="WP_183087431.1">
    <property type="nucleotide sequence ID" value="NZ_JACJUD010000001.1"/>
</dbReference>
<feature type="transmembrane region" description="Helical" evidence="5">
    <location>
        <begin position="132"/>
        <end position="153"/>
    </location>
</feature>